<sequence>MRLIEDFNTLPSLRFISGSRIVINVWNRRDITHSIDECIRIKSLEGFNRAWEEIEDRVKAFIQRIEGVPRDLLKEMKAISPFIGVQISSIRLFAYFAPDSTYTELDFPITYWTAYGTVDIKRQEELLARSNMISTVLRYNLACNDCFEEIVEELFDLFSPVQKEVFQTFQNSELVSYWTHRQSNDLSTYENLISHDIHVMEHNYSAHQFAFLYSLLTRNKMGIEYFLNFLSRKNYELVVENHGHLIADQCHETVIHRAPIYARPDEHLEDAVYFLLSKLNEHERMQFLRKSPYKLLRLFLNYPFFGIFSTYVKLLIEDLEWQDISLLLNYIHTLEKLRTHFFGLSLFNDLWRICPQSAKTDIKTNNENHELYAESDFLSLLERIRLA</sequence>
<protein>
    <submittedName>
        <fullName evidence="1">Uncharacterized protein</fullName>
    </submittedName>
</protein>
<dbReference type="Proteomes" id="UP000886998">
    <property type="component" value="Unassembled WGS sequence"/>
</dbReference>
<keyword evidence="2" id="KW-1185">Reference proteome</keyword>
<evidence type="ECO:0000313" key="2">
    <source>
        <dbReference type="Proteomes" id="UP000886998"/>
    </source>
</evidence>
<organism evidence="1 2">
    <name type="scientific">Trichonephila inaurata madagascariensis</name>
    <dbReference type="NCBI Taxonomy" id="2747483"/>
    <lineage>
        <taxon>Eukaryota</taxon>
        <taxon>Metazoa</taxon>
        <taxon>Ecdysozoa</taxon>
        <taxon>Arthropoda</taxon>
        <taxon>Chelicerata</taxon>
        <taxon>Arachnida</taxon>
        <taxon>Araneae</taxon>
        <taxon>Araneomorphae</taxon>
        <taxon>Entelegynae</taxon>
        <taxon>Araneoidea</taxon>
        <taxon>Nephilidae</taxon>
        <taxon>Trichonephila</taxon>
        <taxon>Trichonephila inaurata</taxon>
    </lineage>
</organism>
<proteinExistence type="predicted"/>
<dbReference type="AlphaFoldDB" id="A0A8X6MGS6"/>
<evidence type="ECO:0000313" key="1">
    <source>
        <dbReference type="EMBL" id="GFS51798.1"/>
    </source>
</evidence>
<reference evidence="1" key="1">
    <citation type="submission" date="2020-08" db="EMBL/GenBank/DDBJ databases">
        <title>Multicomponent nature underlies the extraordinary mechanical properties of spider dragline silk.</title>
        <authorList>
            <person name="Kono N."/>
            <person name="Nakamura H."/>
            <person name="Mori M."/>
            <person name="Yoshida Y."/>
            <person name="Ohtoshi R."/>
            <person name="Malay A.D."/>
            <person name="Moran D.A.P."/>
            <person name="Tomita M."/>
            <person name="Numata K."/>
            <person name="Arakawa K."/>
        </authorList>
    </citation>
    <scope>NUCLEOTIDE SEQUENCE</scope>
</reference>
<name>A0A8X6MGS6_9ARAC</name>
<accession>A0A8X6MGS6</accession>
<comment type="caution">
    <text evidence="1">The sequence shown here is derived from an EMBL/GenBank/DDBJ whole genome shotgun (WGS) entry which is preliminary data.</text>
</comment>
<dbReference type="EMBL" id="BMAV01026593">
    <property type="protein sequence ID" value="GFS51798.1"/>
    <property type="molecule type" value="Genomic_DNA"/>
</dbReference>
<gene>
    <name evidence="1" type="ORF">TNIN_268581</name>
</gene>